<dbReference type="Pfam" id="PF14768">
    <property type="entry name" value="RPA_interact_C"/>
    <property type="match status" value="1"/>
</dbReference>
<comment type="caution">
    <text evidence="5">The sequence shown here is derived from an EMBL/GenBank/DDBJ whole genome shotgun (WGS) entry which is preliminary data.</text>
</comment>
<keyword evidence="1" id="KW-0479">Metal-binding</keyword>
<evidence type="ECO:0000256" key="3">
    <source>
        <dbReference type="ARBA" id="ARBA00022833"/>
    </source>
</evidence>
<sequence length="219" mass="24479">MAPRAPLKQLGRPSALDALRARCLSRARENREMRLQSKRTELNVLEQPMATEHGLLAKLRGVLQEELRSSPFPFADEDLDHETLLALEEEILRELWEEAQRVAQEEVLQLEEQQNAADAALYEQHLLPGVSCPSCGIGRIELKDSSLLCSQCPLKVPLMDEQLTLEEVAELLGLAELRHDQDSGCPTRGRWTTSGQTAEGAAQSLHYACESCGWKELVL</sequence>
<dbReference type="InterPro" id="IPR028156">
    <property type="entry name" value="RIP"/>
</dbReference>
<gene>
    <name evidence="5" type="ORF">SCF082_LOCUS36100</name>
    <name evidence="6" type="ORF">SCF082_LOCUS36189</name>
</gene>
<keyword evidence="2" id="KW-0863">Zinc-finger</keyword>
<name>A0ABP0PD50_9DINO</name>
<keyword evidence="3" id="KW-0862">Zinc</keyword>
<dbReference type="PANTHER" id="PTHR31742:SF1">
    <property type="entry name" value="RPA-INTERACTING PROTEIN"/>
    <property type="match status" value="1"/>
</dbReference>
<keyword evidence="7" id="KW-1185">Reference proteome</keyword>
<evidence type="ECO:0000313" key="7">
    <source>
        <dbReference type="Proteomes" id="UP001642464"/>
    </source>
</evidence>
<proteinExistence type="predicted"/>
<evidence type="ECO:0000313" key="5">
    <source>
        <dbReference type="EMBL" id="CAK9073975.1"/>
    </source>
</evidence>
<accession>A0ABP0PD50</accession>
<dbReference type="InterPro" id="IPR028159">
    <property type="entry name" value="RPA_interact_C_dom"/>
</dbReference>
<evidence type="ECO:0000259" key="4">
    <source>
        <dbReference type="Pfam" id="PF14768"/>
    </source>
</evidence>
<organism evidence="5 7">
    <name type="scientific">Durusdinium trenchii</name>
    <dbReference type="NCBI Taxonomy" id="1381693"/>
    <lineage>
        <taxon>Eukaryota</taxon>
        <taxon>Sar</taxon>
        <taxon>Alveolata</taxon>
        <taxon>Dinophyceae</taxon>
        <taxon>Suessiales</taxon>
        <taxon>Symbiodiniaceae</taxon>
        <taxon>Durusdinium</taxon>
    </lineage>
</organism>
<protein>
    <submittedName>
        <fullName evidence="5">RPA_interact_C domain-containing protein</fullName>
    </submittedName>
</protein>
<evidence type="ECO:0000256" key="1">
    <source>
        <dbReference type="ARBA" id="ARBA00022723"/>
    </source>
</evidence>
<evidence type="ECO:0000256" key="2">
    <source>
        <dbReference type="ARBA" id="ARBA00022771"/>
    </source>
</evidence>
<dbReference type="Proteomes" id="UP001642464">
    <property type="component" value="Unassembled WGS sequence"/>
</dbReference>
<dbReference type="EMBL" id="CAXAMM010035446">
    <property type="protein sequence ID" value="CAK9074270.1"/>
    <property type="molecule type" value="Genomic_DNA"/>
</dbReference>
<feature type="domain" description="RPA-interacting protein C-terminal" evidence="4">
    <location>
        <begin position="132"/>
        <end position="213"/>
    </location>
</feature>
<evidence type="ECO:0000313" key="6">
    <source>
        <dbReference type="EMBL" id="CAK9074270.1"/>
    </source>
</evidence>
<reference evidence="5 7" key="1">
    <citation type="submission" date="2024-02" db="EMBL/GenBank/DDBJ databases">
        <authorList>
            <person name="Chen Y."/>
            <person name="Shah S."/>
            <person name="Dougan E. K."/>
            <person name="Thang M."/>
            <person name="Chan C."/>
        </authorList>
    </citation>
    <scope>NUCLEOTIDE SEQUENCE [LARGE SCALE GENOMIC DNA]</scope>
</reference>
<dbReference type="EMBL" id="CAXAMM010035224">
    <property type="protein sequence ID" value="CAK9073975.1"/>
    <property type="molecule type" value="Genomic_DNA"/>
</dbReference>
<dbReference type="PANTHER" id="PTHR31742">
    <property type="entry name" value="RPA-INTERACTING PROTEIN RPAIN"/>
    <property type="match status" value="1"/>
</dbReference>